<reference evidence="1 2" key="1">
    <citation type="submission" date="2019-08" db="EMBL/GenBank/DDBJ databases">
        <title>Identification of a novel species of the genus Boseongicola.</title>
        <authorList>
            <person name="Zhang X.-Q."/>
        </authorList>
    </citation>
    <scope>NUCLEOTIDE SEQUENCE [LARGE SCALE GENOMIC DNA]</scope>
    <source>
        <strain evidence="1 2">HY14</strain>
    </source>
</reference>
<dbReference type="CDD" id="cd07812">
    <property type="entry name" value="SRPBCC"/>
    <property type="match status" value="1"/>
</dbReference>
<dbReference type="Proteomes" id="UP000322080">
    <property type="component" value="Unassembled WGS sequence"/>
</dbReference>
<comment type="caution">
    <text evidence="1">The sequence shown here is derived from an EMBL/GenBank/DDBJ whole genome shotgun (WGS) entry which is preliminary data.</text>
</comment>
<gene>
    <name evidence="1" type="ORF">FVF75_04940</name>
</gene>
<dbReference type="RefSeq" id="WP_148376805.1">
    <property type="nucleotide sequence ID" value="NZ_VSIY01000004.1"/>
</dbReference>
<protein>
    <submittedName>
        <fullName evidence="1">SRPBCC family protein</fullName>
    </submittedName>
</protein>
<accession>A0A5D0RKR0</accession>
<dbReference type="InterPro" id="IPR023393">
    <property type="entry name" value="START-like_dom_sf"/>
</dbReference>
<name>A0A5D0RKR0_9RHOB</name>
<dbReference type="Gene3D" id="3.30.530.20">
    <property type="match status" value="1"/>
</dbReference>
<keyword evidence="2" id="KW-1185">Reference proteome</keyword>
<dbReference type="AlphaFoldDB" id="A0A5D0RKR0"/>
<dbReference type="EMBL" id="VSIY01000004">
    <property type="protein sequence ID" value="TYB82082.1"/>
    <property type="molecule type" value="Genomic_DNA"/>
</dbReference>
<proteinExistence type="predicted"/>
<evidence type="ECO:0000313" key="1">
    <source>
        <dbReference type="EMBL" id="TYB82082.1"/>
    </source>
</evidence>
<organism evidence="1 2">
    <name type="scientific">Maritimibacter fusiformis</name>
    <dbReference type="NCBI Taxonomy" id="2603819"/>
    <lineage>
        <taxon>Bacteria</taxon>
        <taxon>Pseudomonadati</taxon>
        <taxon>Pseudomonadota</taxon>
        <taxon>Alphaproteobacteria</taxon>
        <taxon>Rhodobacterales</taxon>
        <taxon>Roseobacteraceae</taxon>
        <taxon>Maritimibacter</taxon>
    </lineage>
</organism>
<sequence length="156" mass="17530">MKIATREDIAAPIEVVFAQLADFDGYERAALRRGAEVTRTDDLSVPGIGMSWNAAFDYRGKERKVRIELTDYDPPNAMILATHSTGADIVIVIDLVAMSKTRTRMNLSVDTRPRSLPAKVFVQSLKLARSSVLKRFRKRVADFAGDLEDRCKRRMA</sequence>
<dbReference type="SUPFAM" id="SSF55961">
    <property type="entry name" value="Bet v1-like"/>
    <property type="match status" value="1"/>
</dbReference>
<evidence type="ECO:0000313" key="2">
    <source>
        <dbReference type="Proteomes" id="UP000322080"/>
    </source>
</evidence>